<dbReference type="STRING" id="641526.ADIWIN_2020"/>
<dbReference type="PIRSF" id="PIRSF028458">
    <property type="entry name" value="UCP028458_glyceroPtfrase"/>
    <property type="match status" value="1"/>
</dbReference>
<protein>
    <submittedName>
        <fullName evidence="3">CDP-glycerol: N-acetyl-beta-D-mannosaminyl-1,4-N-acetyl-D-glucosaminyldiphosphoundecaprenyl glycerophosphotransferase</fullName>
    </submittedName>
</protein>
<evidence type="ECO:0000313" key="3">
    <source>
        <dbReference type="EMBL" id="EPR72932.1"/>
    </source>
</evidence>
<sequence length="384" mass="44328">MHYKFLIYISYSYALPIGTPLEKEILSRGDTVMWFSDLDNTKTALQGKNNVLDTIKSVVNYEPDIVLAATNDVPDFISGLKVQIFHGFNAQKRPEGNNKFAHFRLRGFFDLYCTQGPSTTSVFKLLQEKHQYFEVKETGWSKVDPLFPIVEQEKNSLPTIMIASTFSKRLSLALHNDVFKTIQQLATSGKYNFIMVLHPKLPSEIKDKWKSLNSNHFTYYDTTDLAPLFKKADIMFADTTSAIQEFLLQQKPVVTYRHTFNHDYLINIEDANAIESAFDEALNYPEKLLTNIDTFINQLHPYFDGKSSKRVVEACISFLHDDKSHLKNKPLNLIRKYKIRKRLGYFTLKSYSKPYTLKNNLILFNTILGISRFLSLSMLPNLLV</sequence>
<dbReference type="SUPFAM" id="SSF53756">
    <property type="entry name" value="UDP-Glycosyltransferase/glycogen phosphorylase"/>
    <property type="match status" value="1"/>
</dbReference>
<accession>S7VU87</accession>
<dbReference type="OrthoDB" id="1522454at2"/>
<dbReference type="Pfam" id="PF02350">
    <property type="entry name" value="Epimerase_2"/>
    <property type="match status" value="1"/>
</dbReference>
<dbReference type="InterPro" id="IPR016886">
    <property type="entry name" value="UCP028458_glyceroPtfrase"/>
</dbReference>
<comment type="caution">
    <text evidence="3">The sequence shown here is derived from an EMBL/GenBank/DDBJ whole genome shotgun (WGS) entry which is preliminary data.</text>
</comment>
<evidence type="ECO:0000313" key="4">
    <source>
        <dbReference type="Proteomes" id="UP000014962"/>
    </source>
</evidence>
<feature type="domain" description="UDP-N-acetylglucosamine 2-epimerase" evidence="2">
    <location>
        <begin position="124"/>
        <end position="314"/>
    </location>
</feature>
<dbReference type="InterPro" id="IPR043148">
    <property type="entry name" value="TagF_C"/>
</dbReference>
<dbReference type="InterPro" id="IPR003331">
    <property type="entry name" value="UDP_GlcNAc_Epimerase_2_dom"/>
</dbReference>
<dbReference type="GO" id="GO:0016740">
    <property type="term" value="F:transferase activity"/>
    <property type="evidence" value="ECO:0007669"/>
    <property type="project" value="UniProtKB-KW"/>
</dbReference>
<dbReference type="PATRIC" id="fig|641526.4.peg.2004"/>
<proteinExistence type="inferred from homology"/>
<dbReference type="GO" id="GO:0016853">
    <property type="term" value="F:isomerase activity"/>
    <property type="evidence" value="ECO:0007669"/>
    <property type="project" value="UniProtKB-KW"/>
</dbReference>
<organism evidence="3 4">
    <name type="scientific">Winogradskyella psychrotolerans RS-3</name>
    <dbReference type="NCBI Taxonomy" id="641526"/>
    <lineage>
        <taxon>Bacteria</taxon>
        <taxon>Pseudomonadati</taxon>
        <taxon>Bacteroidota</taxon>
        <taxon>Flavobacteriia</taxon>
        <taxon>Flavobacteriales</taxon>
        <taxon>Flavobacteriaceae</taxon>
        <taxon>Winogradskyella</taxon>
    </lineage>
</organism>
<name>S7VU87_9FLAO</name>
<dbReference type="EMBL" id="ATMR01000097">
    <property type="protein sequence ID" value="EPR72932.1"/>
    <property type="molecule type" value="Genomic_DNA"/>
</dbReference>
<dbReference type="eggNOG" id="COG1887">
    <property type="taxonomic scope" value="Bacteria"/>
</dbReference>
<comment type="similarity">
    <text evidence="1">Belongs to the UDP-N-acetylglucosamine 2-epimerase family.</text>
</comment>
<keyword evidence="3" id="KW-0808">Transferase</keyword>
<gene>
    <name evidence="3" type="ORF">ADIWIN_2020</name>
</gene>
<dbReference type="RefSeq" id="WP_020894940.1">
    <property type="nucleotide sequence ID" value="NZ_ATMR01000097.1"/>
</dbReference>
<reference evidence="3 4" key="1">
    <citation type="journal article" date="2013" name="Genome Announc.">
        <title>Draft Genome Sequence of Winogradskyella psychrotolerans RS-3T, Isolated from the Marine Transect of Kongsfjorden, Ny-Alesund, Svalbard, Arctic Ocean.</title>
        <authorList>
            <person name="Kumar Pinnaka A."/>
            <person name="Ara S."/>
            <person name="Singh A."/>
            <person name="Shivaji S."/>
        </authorList>
    </citation>
    <scope>NUCLEOTIDE SEQUENCE [LARGE SCALE GENOMIC DNA]</scope>
    <source>
        <strain evidence="3 4">RS-3</strain>
    </source>
</reference>
<dbReference type="Gene3D" id="3.40.50.12580">
    <property type="match status" value="1"/>
</dbReference>
<keyword evidence="4" id="KW-1185">Reference proteome</keyword>
<evidence type="ECO:0000259" key="2">
    <source>
        <dbReference type="Pfam" id="PF02350"/>
    </source>
</evidence>
<keyword evidence="1" id="KW-0413">Isomerase</keyword>
<dbReference type="Proteomes" id="UP000014962">
    <property type="component" value="Unassembled WGS sequence"/>
</dbReference>
<evidence type="ECO:0000256" key="1">
    <source>
        <dbReference type="RuleBase" id="RU003513"/>
    </source>
</evidence>
<dbReference type="AlphaFoldDB" id="S7VU87"/>